<evidence type="ECO:0000259" key="4">
    <source>
        <dbReference type="PROSITE" id="PS50893"/>
    </source>
</evidence>
<dbReference type="FunFam" id="3.40.50.300:FF:000134">
    <property type="entry name" value="Iron-enterobactin ABC transporter ATP-binding protein"/>
    <property type="match status" value="1"/>
</dbReference>
<dbReference type="Proteomes" id="UP000674938">
    <property type="component" value="Unassembled WGS sequence"/>
</dbReference>
<organism evidence="5 6">
    <name type="scientific">Vagococcus allomyrinae</name>
    <dbReference type="NCBI Taxonomy" id="2794353"/>
    <lineage>
        <taxon>Bacteria</taxon>
        <taxon>Bacillati</taxon>
        <taxon>Bacillota</taxon>
        <taxon>Bacilli</taxon>
        <taxon>Lactobacillales</taxon>
        <taxon>Enterococcaceae</taxon>
        <taxon>Vagococcus</taxon>
    </lineage>
</organism>
<feature type="domain" description="ABC transporter" evidence="4">
    <location>
        <begin position="2"/>
        <end position="236"/>
    </location>
</feature>
<dbReference type="EMBL" id="JAEEGA010000008">
    <property type="protein sequence ID" value="MBP1041975.1"/>
    <property type="molecule type" value="Genomic_DNA"/>
</dbReference>
<gene>
    <name evidence="5" type="ORF">I6N95_13220</name>
</gene>
<evidence type="ECO:0000313" key="6">
    <source>
        <dbReference type="Proteomes" id="UP000674938"/>
    </source>
</evidence>
<dbReference type="SUPFAM" id="SSF52540">
    <property type="entry name" value="P-loop containing nucleoside triphosphate hydrolases"/>
    <property type="match status" value="1"/>
</dbReference>
<comment type="caution">
    <text evidence="5">The sequence shown here is derived from an EMBL/GenBank/DDBJ whole genome shotgun (WGS) entry which is preliminary data.</text>
</comment>
<evidence type="ECO:0000256" key="3">
    <source>
        <dbReference type="ARBA" id="ARBA00022840"/>
    </source>
</evidence>
<name>A0A940P6J2_9ENTE</name>
<dbReference type="PROSITE" id="PS00211">
    <property type="entry name" value="ABC_TRANSPORTER_1"/>
    <property type="match status" value="1"/>
</dbReference>
<dbReference type="Gene3D" id="3.40.50.300">
    <property type="entry name" value="P-loop containing nucleotide triphosphate hydrolases"/>
    <property type="match status" value="1"/>
</dbReference>
<dbReference type="InterPro" id="IPR017871">
    <property type="entry name" value="ABC_transporter-like_CS"/>
</dbReference>
<dbReference type="Pfam" id="PF00005">
    <property type="entry name" value="ABC_tran"/>
    <property type="match status" value="1"/>
</dbReference>
<dbReference type="SMART" id="SM00382">
    <property type="entry name" value="AAA"/>
    <property type="match status" value="1"/>
</dbReference>
<dbReference type="GO" id="GO:0005524">
    <property type="term" value="F:ATP binding"/>
    <property type="evidence" value="ECO:0007669"/>
    <property type="project" value="UniProtKB-KW"/>
</dbReference>
<dbReference type="InterPro" id="IPR003593">
    <property type="entry name" value="AAA+_ATPase"/>
</dbReference>
<dbReference type="InterPro" id="IPR050153">
    <property type="entry name" value="Metal_Ion_Import_ABC"/>
</dbReference>
<sequence length="259" mass="28973">MLRVSHLNFSYGDTPILRDISFELAASQSVCLLGKNGVGKSTLFKLLLGIKPSVGCVFLEGRDVSKMSRKEIAAMISYIPQTQKSTHQFTVFEMVLMGRTANFQAVRQPGKADYQVVEQALELLSIGRLRQRLFCDLSGGEQQLVIIARSVAQESRVFIMDEPCANLDYSNQLMVLKMIRRLVAEGYLIIQATHDPNHALQYADHVLLLQEGTLTANDHPEVVLTSKNLSELYQVPIEVHALADRRKVCLPSQQDKEVS</sequence>
<keyword evidence="6" id="KW-1185">Reference proteome</keyword>
<dbReference type="PANTHER" id="PTHR42734:SF19">
    <property type="entry name" value="IRON COMPOUNDS ABC TRANSPORTER, ATP-BINDING PROTEIN"/>
    <property type="match status" value="1"/>
</dbReference>
<proteinExistence type="predicted"/>
<evidence type="ECO:0000256" key="2">
    <source>
        <dbReference type="ARBA" id="ARBA00022741"/>
    </source>
</evidence>
<dbReference type="InterPro" id="IPR027417">
    <property type="entry name" value="P-loop_NTPase"/>
</dbReference>
<protein>
    <submittedName>
        <fullName evidence="5">ABC transporter ATP-binding protein</fullName>
    </submittedName>
</protein>
<reference evidence="5" key="1">
    <citation type="submission" date="2020-12" db="EMBL/GenBank/DDBJ databases">
        <title>Vagococcus allomyrinae sp. nov. and Enterococcus lavae sp. nov., isolated from the larvae of Allomyrina dichotoma.</title>
        <authorList>
            <person name="Lee S.D."/>
        </authorList>
    </citation>
    <scope>NUCLEOTIDE SEQUENCE</scope>
    <source>
        <strain evidence="5">BWB3-3</strain>
    </source>
</reference>
<dbReference type="CDD" id="cd03214">
    <property type="entry name" value="ABC_Iron-Siderophores_B12_Hemin"/>
    <property type="match status" value="1"/>
</dbReference>
<accession>A0A940P6J2</accession>
<dbReference type="AlphaFoldDB" id="A0A940P6J2"/>
<dbReference type="PANTHER" id="PTHR42734">
    <property type="entry name" value="METAL TRANSPORT SYSTEM ATP-BINDING PROTEIN TM_0124-RELATED"/>
    <property type="match status" value="1"/>
</dbReference>
<dbReference type="PROSITE" id="PS50893">
    <property type="entry name" value="ABC_TRANSPORTER_2"/>
    <property type="match status" value="1"/>
</dbReference>
<dbReference type="GO" id="GO:0016887">
    <property type="term" value="F:ATP hydrolysis activity"/>
    <property type="evidence" value="ECO:0007669"/>
    <property type="project" value="InterPro"/>
</dbReference>
<keyword evidence="2" id="KW-0547">Nucleotide-binding</keyword>
<keyword evidence="1" id="KW-0813">Transport</keyword>
<dbReference type="RefSeq" id="WP_209528715.1">
    <property type="nucleotide sequence ID" value="NZ_JAEEGA010000008.1"/>
</dbReference>
<keyword evidence="3 5" id="KW-0067">ATP-binding</keyword>
<evidence type="ECO:0000256" key="1">
    <source>
        <dbReference type="ARBA" id="ARBA00022448"/>
    </source>
</evidence>
<dbReference type="InterPro" id="IPR003439">
    <property type="entry name" value="ABC_transporter-like_ATP-bd"/>
</dbReference>
<evidence type="ECO:0000313" key="5">
    <source>
        <dbReference type="EMBL" id="MBP1041975.1"/>
    </source>
</evidence>